<evidence type="ECO:0000313" key="2">
    <source>
        <dbReference type="EMBL" id="PNX85547.1"/>
    </source>
</evidence>
<dbReference type="GO" id="GO:0004523">
    <property type="term" value="F:RNA-DNA hybrid ribonuclease activity"/>
    <property type="evidence" value="ECO:0007669"/>
    <property type="project" value="InterPro"/>
</dbReference>
<evidence type="ECO:0000313" key="3">
    <source>
        <dbReference type="Proteomes" id="UP000236291"/>
    </source>
</evidence>
<dbReference type="EMBL" id="ASHM01048990">
    <property type="protein sequence ID" value="PNX85547.1"/>
    <property type="molecule type" value="Genomic_DNA"/>
</dbReference>
<dbReference type="InterPro" id="IPR036397">
    <property type="entry name" value="RNaseH_sf"/>
</dbReference>
<protein>
    <submittedName>
        <fullName evidence="2">Ribonuclease H</fullName>
    </submittedName>
</protein>
<comment type="caution">
    <text evidence="2">The sequence shown here is derived from an EMBL/GenBank/DDBJ whole genome shotgun (WGS) entry which is preliminary data.</text>
</comment>
<dbReference type="PANTHER" id="PTHR47723">
    <property type="entry name" value="OS05G0353850 PROTEIN"/>
    <property type="match status" value="1"/>
</dbReference>
<dbReference type="Pfam" id="PF13456">
    <property type="entry name" value="RVT_3"/>
    <property type="match status" value="1"/>
</dbReference>
<evidence type="ECO:0000259" key="1">
    <source>
        <dbReference type="Pfam" id="PF13456"/>
    </source>
</evidence>
<dbReference type="CDD" id="cd06222">
    <property type="entry name" value="RNase_H_like"/>
    <property type="match status" value="1"/>
</dbReference>
<accession>A0A2K3M429</accession>
<dbReference type="GO" id="GO:0003676">
    <property type="term" value="F:nucleic acid binding"/>
    <property type="evidence" value="ECO:0007669"/>
    <property type="project" value="InterPro"/>
</dbReference>
<name>A0A2K3M429_TRIPR</name>
<dbReference type="InterPro" id="IPR012337">
    <property type="entry name" value="RNaseH-like_sf"/>
</dbReference>
<sequence>MNVIRGSQGEWIRGFAKKVGSCNAFVAELWGVLKGLRCVSMMGFTKVELNIDSSSVVQVLKGRKVDSWTGGTVVQQI</sequence>
<organism evidence="2 3">
    <name type="scientific">Trifolium pratense</name>
    <name type="common">Red clover</name>
    <dbReference type="NCBI Taxonomy" id="57577"/>
    <lineage>
        <taxon>Eukaryota</taxon>
        <taxon>Viridiplantae</taxon>
        <taxon>Streptophyta</taxon>
        <taxon>Embryophyta</taxon>
        <taxon>Tracheophyta</taxon>
        <taxon>Spermatophyta</taxon>
        <taxon>Magnoliopsida</taxon>
        <taxon>eudicotyledons</taxon>
        <taxon>Gunneridae</taxon>
        <taxon>Pentapetalae</taxon>
        <taxon>rosids</taxon>
        <taxon>fabids</taxon>
        <taxon>Fabales</taxon>
        <taxon>Fabaceae</taxon>
        <taxon>Papilionoideae</taxon>
        <taxon>50 kb inversion clade</taxon>
        <taxon>NPAAA clade</taxon>
        <taxon>Hologalegina</taxon>
        <taxon>IRL clade</taxon>
        <taxon>Trifolieae</taxon>
        <taxon>Trifolium</taxon>
    </lineage>
</organism>
<feature type="domain" description="RNase H type-1" evidence="1">
    <location>
        <begin position="3"/>
        <end position="66"/>
    </location>
</feature>
<reference evidence="2 3" key="2">
    <citation type="journal article" date="2017" name="Front. Plant Sci.">
        <title>Gene Classification and Mining of Molecular Markers Useful in Red Clover (Trifolium pratense) Breeding.</title>
        <authorList>
            <person name="Istvanek J."/>
            <person name="Dluhosova J."/>
            <person name="Dluhos P."/>
            <person name="Patkova L."/>
            <person name="Nedelnik J."/>
            <person name="Repkova J."/>
        </authorList>
    </citation>
    <scope>NUCLEOTIDE SEQUENCE [LARGE SCALE GENOMIC DNA]</scope>
    <source>
        <strain evidence="3">cv. Tatra</strain>
        <tissue evidence="2">Young leaves</tissue>
    </source>
</reference>
<dbReference type="Proteomes" id="UP000236291">
    <property type="component" value="Unassembled WGS sequence"/>
</dbReference>
<reference evidence="2 3" key="1">
    <citation type="journal article" date="2014" name="Am. J. Bot.">
        <title>Genome assembly and annotation for red clover (Trifolium pratense; Fabaceae).</title>
        <authorList>
            <person name="Istvanek J."/>
            <person name="Jaros M."/>
            <person name="Krenek A."/>
            <person name="Repkova J."/>
        </authorList>
    </citation>
    <scope>NUCLEOTIDE SEQUENCE [LARGE SCALE GENOMIC DNA]</scope>
    <source>
        <strain evidence="3">cv. Tatra</strain>
        <tissue evidence="2">Young leaves</tissue>
    </source>
</reference>
<dbReference type="Gene3D" id="3.30.420.10">
    <property type="entry name" value="Ribonuclease H-like superfamily/Ribonuclease H"/>
    <property type="match status" value="1"/>
</dbReference>
<dbReference type="InterPro" id="IPR044730">
    <property type="entry name" value="RNase_H-like_dom_plant"/>
</dbReference>
<dbReference type="PANTHER" id="PTHR47723:SF19">
    <property type="entry name" value="POLYNUCLEOTIDYL TRANSFERASE, RIBONUCLEASE H-LIKE SUPERFAMILY PROTEIN"/>
    <property type="match status" value="1"/>
</dbReference>
<gene>
    <name evidence="2" type="ORF">L195_g041617</name>
</gene>
<dbReference type="InterPro" id="IPR002156">
    <property type="entry name" value="RNaseH_domain"/>
</dbReference>
<proteinExistence type="predicted"/>
<dbReference type="SUPFAM" id="SSF53098">
    <property type="entry name" value="Ribonuclease H-like"/>
    <property type="match status" value="1"/>
</dbReference>
<dbReference type="AlphaFoldDB" id="A0A2K3M429"/>
<dbReference type="InterPro" id="IPR053151">
    <property type="entry name" value="RNase_H-like"/>
</dbReference>